<sequence length="218" mass="24129">MGSVWWLLLCIPVLSPAFAGGVIRVYYLGIHEVNWNYAPTGRNVLANQSIAQTLLCIMMTHSAYPFEFNSQASAFLQSGKDRVGSTYKKSVYKQYTDSTYTTEIPKTRLLGFLGPVIRAEVGDTLKNELLELGSPKEKEEESSAINGYVFGNLPDVKMCAGDSVSWYLFGMGNEIDIHTAYFHGETLKIRGHRTDVASLFPATFVTAYDPQETLGDGC</sequence>
<dbReference type="AlphaFoldDB" id="A0A3M0KAV7"/>
<keyword evidence="3" id="KW-1185">Reference proteome</keyword>
<organism evidence="2 3">
    <name type="scientific">Hirundo rustica rustica</name>
    <dbReference type="NCBI Taxonomy" id="333673"/>
    <lineage>
        <taxon>Eukaryota</taxon>
        <taxon>Metazoa</taxon>
        <taxon>Chordata</taxon>
        <taxon>Craniata</taxon>
        <taxon>Vertebrata</taxon>
        <taxon>Euteleostomi</taxon>
        <taxon>Archelosauria</taxon>
        <taxon>Archosauria</taxon>
        <taxon>Dinosauria</taxon>
        <taxon>Saurischia</taxon>
        <taxon>Theropoda</taxon>
        <taxon>Coelurosauria</taxon>
        <taxon>Aves</taxon>
        <taxon>Neognathae</taxon>
        <taxon>Neoaves</taxon>
        <taxon>Telluraves</taxon>
        <taxon>Australaves</taxon>
        <taxon>Passeriformes</taxon>
        <taxon>Sylvioidea</taxon>
        <taxon>Hirundinidae</taxon>
        <taxon>Hirundo</taxon>
    </lineage>
</organism>
<evidence type="ECO:0000256" key="1">
    <source>
        <dbReference type="SAM" id="SignalP"/>
    </source>
</evidence>
<feature type="signal peptide" evidence="1">
    <location>
        <begin position="1"/>
        <end position="19"/>
    </location>
</feature>
<dbReference type="EMBL" id="QRBI01000118">
    <property type="protein sequence ID" value="RMC08180.1"/>
    <property type="molecule type" value="Genomic_DNA"/>
</dbReference>
<dbReference type="STRING" id="333673.A0A3M0KAV7"/>
<reference evidence="2 3" key="1">
    <citation type="submission" date="2018-07" db="EMBL/GenBank/DDBJ databases">
        <title>A high quality draft genome assembly of the barn swallow (H. rustica rustica).</title>
        <authorList>
            <person name="Formenti G."/>
            <person name="Chiara M."/>
            <person name="Poveda L."/>
            <person name="Francoijs K.-J."/>
            <person name="Bonisoli-Alquati A."/>
            <person name="Canova L."/>
            <person name="Gianfranceschi L."/>
            <person name="Horner D.S."/>
            <person name="Saino N."/>
        </authorList>
    </citation>
    <scope>NUCLEOTIDE SEQUENCE [LARGE SCALE GENOMIC DNA]</scope>
    <source>
        <strain evidence="2">Chelidonia</strain>
        <tissue evidence="2">Blood</tissue>
    </source>
</reference>
<evidence type="ECO:0000313" key="3">
    <source>
        <dbReference type="Proteomes" id="UP000269221"/>
    </source>
</evidence>
<evidence type="ECO:0000313" key="2">
    <source>
        <dbReference type="EMBL" id="RMC08180.1"/>
    </source>
</evidence>
<dbReference type="OrthoDB" id="2121828at2759"/>
<feature type="chain" id="PRO_5018036470" evidence="1">
    <location>
        <begin position="20"/>
        <end position="218"/>
    </location>
</feature>
<gene>
    <name evidence="2" type="ORF">DUI87_15214</name>
</gene>
<proteinExistence type="predicted"/>
<comment type="caution">
    <text evidence="2">The sequence shown here is derived from an EMBL/GenBank/DDBJ whole genome shotgun (WGS) entry which is preliminary data.</text>
</comment>
<dbReference type="SUPFAM" id="SSF49503">
    <property type="entry name" value="Cupredoxins"/>
    <property type="match status" value="2"/>
</dbReference>
<accession>A0A3M0KAV7</accession>
<protein>
    <submittedName>
        <fullName evidence="2">Uncharacterized protein</fullName>
    </submittedName>
</protein>
<keyword evidence="1" id="KW-0732">Signal</keyword>
<dbReference type="Gene3D" id="2.60.40.420">
    <property type="entry name" value="Cupredoxins - blue copper proteins"/>
    <property type="match status" value="2"/>
</dbReference>
<dbReference type="InterPro" id="IPR008972">
    <property type="entry name" value="Cupredoxin"/>
</dbReference>
<dbReference type="Proteomes" id="UP000269221">
    <property type="component" value="Unassembled WGS sequence"/>
</dbReference>
<name>A0A3M0KAV7_HIRRU</name>